<evidence type="ECO:0000313" key="9">
    <source>
        <dbReference type="EMBL" id="QQR92349.1"/>
    </source>
</evidence>
<dbReference type="GO" id="GO:0005737">
    <property type="term" value="C:cytoplasm"/>
    <property type="evidence" value="ECO:0007669"/>
    <property type="project" value="UniProtKB-SubCell"/>
</dbReference>
<protein>
    <recommendedName>
        <fullName evidence="6">Endonuclease NucS</fullName>
        <ecNumber evidence="6">3.1.-.-</ecNumber>
    </recommendedName>
</protein>
<evidence type="ECO:0000259" key="8">
    <source>
        <dbReference type="Pfam" id="PF21003"/>
    </source>
</evidence>
<dbReference type="InterPro" id="IPR002793">
    <property type="entry name" value="Endonuclease_NucS"/>
</dbReference>
<dbReference type="GO" id="GO:0003677">
    <property type="term" value="F:DNA binding"/>
    <property type="evidence" value="ECO:0007669"/>
    <property type="project" value="UniProtKB-KW"/>
</dbReference>
<dbReference type="EC" id="3.1.-.-" evidence="6"/>
<feature type="domain" description="Endonuclease NucS C-terminal" evidence="7">
    <location>
        <begin position="122"/>
        <end position="246"/>
    </location>
</feature>
<dbReference type="AlphaFoldDB" id="A0A7T9DJ80"/>
<dbReference type="InterPro" id="IPR049173">
    <property type="entry name" value="NucS_N_sf"/>
</dbReference>
<dbReference type="Gene3D" id="3.40.1350.10">
    <property type="match status" value="1"/>
</dbReference>
<proteinExistence type="inferred from homology"/>
<evidence type="ECO:0000256" key="6">
    <source>
        <dbReference type="HAMAP-Rule" id="MF_00722"/>
    </source>
</evidence>
<organism evidence="9">
    <name type="scientific">Candidatus Iainarchaeum sp</name>
    <dbReference type="NCBI Taxonomy" id="3101447"/>
    <lineage>
        <taxon>Archaea</taxon>
        <taxon>Candidatus Iainarchaeota</taxon>
        <taxon>Candidatus Iainarchaeia</taxon>
        <taxon>Candidatus Iainarchaeales</taxon>
        <taxon>Candidatus Iainarchaeaceae</taxon>
        <taxon>Candidatus Iainarchaeum</taxon>
    </lineage>
</organism>
<dbReference type="PANTHER" id="PTHR38814">
    <property type="entry name" value="ENDONUCLEASE NUCS"/>
    <property type="match status" value="1"/>
</dbReference>
<dbReference type="EMBL" id="CP064981">
    <property type="protein sequence ID" value="QQR92349.1"/>
    <property type="molecule type" value="Genomic_DNA"/>
</dbReference>
<reference evidence="9" key="1">
    <citation type="submission" date="2020-11" db="EMBL/GenBank/DDBJ databases">
        <title>Connecting structure to function with the recovery of over 1000 high-quality activated sludge metagenome-assembled genomes encoding full-length rRNA genes using long-read sequencing.</title>
        <authorList>
            <person name="Singleton C.M."/>
            <person name="Petriglieri F."/>
            <person name="Kristensen J.M."/>
            <person name="Kirkegaard R.H."/>
            <person name="Michaelsen T.Y."/>
            <person name="Andersen M.H."/>
            <person name="Karst S.M."/>
            <person name="Dueholm M.S."/>
            <person name="Nielsen P.H."/>
            <person name="Albertsen M."/>
        </authorList>
    </citation>
    <scope>NUCLEOTIDE SEQUENCE</scope>
    <source>
        <strain evidence="9">Fred_18-Q3-R57-64_BAT3C.431</strain>
    </source>
</reference>
<dbReference type="Pfam" id="PF21003">
    <property type="entry name" value="NucS_N"/>
    <property type="match status" value="1"/>
</dbReference>
<name>A0A7T9DJ80_9ARCH</name>
<dbReference type="GO" id="GO:0000014">
    <property type="term" value="F:single-stranded DNA endodeoxyribonuclease activity"/>
    <property type="evidence" value="ECO:0007669"/>
    <property type="project" value="UniProtKB-UniRule"/>
</dbReference>
<evidence type="ECO:0000256" key="2">
    <source>
        <dbReference type="ARBA" id="ARBA00022722"/>
    </source>
</evidence>
<evidence type="ECO:0000259" key="7">
    <source>
        <dbReference type="Pfam" id="PF01939"/>
    </source>
</evidence>
<dbReference type="NCBIfam" id="NF003270">
    <property type="entry name" value="PRK04247.1"/>
    <property type="match status" value="1"/>
</dbReference>
<dbReference type="Proteomes" id="UP000596004">
    <property type="component" value="Chromosome"/>
</dbReference>
<dbReference type="PANTHER" id="PTHR38814:SF1">
    <property type="entry name" value="ENDONUCLEASE NUCS"/>
    <property type="match status" value="1"/>
</dbReference>
<dbReference type="HAMAP" id="MF_00722">
    <property type="entry name" value="NucS"/>
    <property type="match status" value="1"/>
</dbReference>
<feature type="domain" description="Endonuclease NucS N-terminal PH-like" evidence="8">
    <location>
        <begin position="19"/>
        <end position="113"/>
    </location>
</feature>
<dbReference type="InterPro" id="IPR048301">
    <property type="entry name" value="NucS_C"/>
</dbReference>
<keyword evidence="3 6" id="KW-0255">Endonuclease</keyword>
<dbReference type="Gene3D" id="2.70.180.20">
    <property type="match status" value="1"/>
</dbReference>
<gene>
    <name evidence="6 9" type="primary">nucS</name>
    <name evidence="9" type="ORF">IPJ89_04300</name>
</gene>
<keyword evidence="2 6" id="KW-0540">Nuclease</keyword>
<comment type="subcellular location">
    <subcellularLocation>
        <location evidence="6">Cytoplasm</location>
    </subcellularLocation>
</comment>
<sequence>MMELEAAKESLDRALARKDLIMLIGDCRVLYHGRAASNLPLGSRLLLIKGDGSFAIHQNKLLRPTNYLMANSWSTKMEDGKLVIAATKRTPKESLTVTLEKVEMLNLHTMEDKKSDFKLVGSERELSNQLMDDLEVLEKGLKPLKQESHLRKGMIDILAEDKDGHLVVIELKRRQADYDSVMQLQRYVTEVKKTKGRTTRGILVAPEIRKTAMELLKNNGLEFRSYQFDVSQPKATIAGIEKKQRTIFEAFDENTITAKKKETKK</sequence>
<evidence type="ECO:0000256" key="3">
    <source>
        <dbReference type="ARBA" id="ARBA00022759"/>
    </source>
</evidence>
<evidence type="ECO:0000256" key="1">
    <source>
        <dbReference type="ARBA" id="ARBA00022490"/>
    </source>
</evidence>
<dbReference type="InterPro" id="IPR011856">
    <property type="entry name" value="tRNA_endonuc-like_dom_sf"/>
</dbReference>
<dbReference type="CDD" id="cd22341">
    <property type="entry name" value="NucS-like"/>
    <property type="match status" value="1"/>
</dbReference>
<keyword evidence="1 6" id="KW-0963">Cytoplasm</keyword>
<dbReference type="InterPro" id="IPR048302">
    <property type="entry name" value="NucS_N"/>
</dbReference>
<keyword evidence="5 6" id="KW-0238">DNA-binding</keyword>
<accession>A0A7T9DJ80</accession>
<keyword evidence="4 6" id="KW-0378">Hydrolase</keyword>
<dbReference type="Pfam" id="PF01939">
    <property type="entry name" value="NucS_C"/>
    <property type="match status" value="1"/>
</dbReference>
<evidence type="ECO:0000256" key="4">
    <source>
        <dbReference type="ARBA" id="ARBA00022801"/>
    </source>
</evidence>
<evidence type="ECO:0000256" key="5">
    <source>
        <dbReference type="ARBA" id="ARBA00023125"/>
    </source>
</evidence>
<comment type="similarity">
    <text evidence="6">Belongs to the NucS endonuclease family.</text>
</comment>
<comment type="function">
    <text evidence="6">Cleaves both 3' and 5' ssDNA extremities of branched DNA structures.</text>
</comment>